<dbReference type="InterPro" id="IPR002563">
    <property type="entry name" value="Flavin_Rdtase-like_dom"/>
</dbReference>
<dbReference type="PANTHER" id="PTHR30466:SF1">
    <property type="entry name" value="FMN REDUCTASE (NADH) RUTF"/>
    <property type="match status" value="1"/>
</dbReference>
<name>A0ABT5YGA8_9GAMM</name>
<dbReference type="SUPFAM" id="SSF50475">
    <property type="entry name" value="FMN-binding split barrel"/>
    <property type="match status" value="1"/>
</dbReference>
<dbReference type="EMBL" id="JANCMW010000018">
    <property type="protein sequence ID" value="MDF0752576.1"/>
    <property type="molecule type" value="Genomic_DNA"/>
</dbReference>
<protein>
    <submittedName>
        <fullName evidence="3">Flavin reductase family protein</fullName>
    </submittedName>
</protein>
<evidence type="ECO:0000313" key="3">
    <source>
        <dbReference type="EMBL" id="MDF0752576.1"/>
    </source>
</evidence>
<comment type="caution">
    <text evidence="3">The sequence shown here is derived from an EMBL/GenBank/DDBJ whole genome shotgun (WGS) entry which is preliminary data.</text>
</comment>
<evidence type="ECO:0000259" key="2">
    <source>
        <dbReference type="SMART" id="SM00903"/>
    </source>
</evidence>
<dbReference type="Proteomes" id="UP001143391">
    <property type="component" value="Unassembled WGS sequence"/>
</dbReference>
<proteinExistence type="predicted"/>
<dbReference type="Gene3D" id="2.30.110.10">
    <property type="entry name" value="Electron Transport, Fmn-binding Protein, Chain A"/>
    <property type="match status" value="1"/>
</dbReference>
<dbReference type="PANTHER" id="PTHR30466">
    <property type="entry name" value="FLAVIN REDUCTASE"/>
    <property type="match status" value="1"/>
</dbReference>
<feature type="domain" description="Flavin reductase like" evidence="2">
    <location>
        <begin position="26"/>
        <end position="167"/>
    </location>
</feature>
<accession>A0ABT5YGA8</accession>
<dbReference type="SMART" id="SM00903">
    <property type="entry name" value="Flavin_Reduct"/>
    <property type="match status" value="1"/>
</dbReference>
<dbReference type="InterPro" id="IPR050268">
    <property type="entry name" value="NADH-dep_flavin_reductase"/>
</dbReference>
<evidence type="ECO:0000313" key="4">
    <source>
        <dbReference type="Proteomes" id="UP001143391"/>
    </source>
</evidence>
<sequence>MNTAKQHQSCITEMGAIDKQLMRKAMGSFATGVTVVSFFADGEAAGMTANAFMSVSLDPALIVISVRAESKFNDWVNVGDCYGVNILVDEQEHLSSHYGGKSIDGLQCPFDTTGEVPLLPESSTQVVARTVDIHRAGDHLLYIAEVEYLNVEECRSPLLFHNGKYRRVDNKVAHI</sequence>
<gene>
    <name evidence="3" type="ORF">NLU14_20315</name>
</gene>
<keyword evidence="1" id="KW-0560">Oxidoreductase</keyword>
<dbReference type="RefSeq" id="WP_275710029.1">
    <property type="nucleotide sequence ID" value="NZ_JANCMW010000018.1"/>
</dbReference>
<dbReference type="Pfam" id="PF01613">
    <property type="entry name" value="Flavin_Reduct"/>
    <property type="match status" value="1"/>
</dbReference>
<evidence type="ECO:0000256" key="1">
    <source>
        <dbReference type="ARBA" id="ARBA00023002"/>
    </source>
</evidence>
<organism evidence="3 4">
    <name type="scientific">Marinobacter iranensis</name>
    <dbReference type="NCBI Taxonomy" id="2962607"/>
    <lineage>
        <taxon>Bacteria</taxon>
        <taxon>Pseudomonadati</taxon>
        <taxon>Pseudomonadota</taxon>
        <taxon>Gammaproteobacteria</taxon>
        <taxon>Pseudomonadales</taxon>
        <taxon>Marinobacteraceae</taxon>
        <taxon>Marinobacter</taxon>
    </lineage>
</organism>
<reference evidence="3" key="1">
    <citation type="submission" date="2022-07" db="EMBL/GenBank/DDBJ databases">
        <title>Marinobacter iranensis a new bacterium isolate from a hipersaline lake in Iran.</title>
        <authorList>
            <person name="Mohammad A.M.A."/>
            <person name="Cristina S.-P."/>
            <person name="Antonio V."/>
        </authorList>
    </citation>
    <scope>NUCLEOTIDE SEQUENCE</scope>
    <source>
        <strain evidence="3">71-i</strain>
    </source>
</reference>
<keyword evidence="4" id="KW-1185">Reference proteome</keyword>
<dbReference type="InterPro" id="IPR012349">
    <property type="entry name" value="Split_barrel_FMN-bd"/>
</dbReference>